<dbReference type="Proteomes" id="UP001595975">
    <property type="component" value="Unassembled WGS sequence"/>
</dbReference>
<evidence type="ECO:0000313" key="6">
    <source>
        <dbReference type="EMBL" id="MFC5667516.1"/>
    </source>
</evidence>
<dbReference type="EMBL" id="JBHSOF010000059">
    <property type="protein sequence ID" value="MFC5667516.1"/>
    <property type="molecule type" value="Genomic_DNA"/>
</dbReference>
<keyword evidence="3" id="KW-0378">Hydrolase</keyword>
<dbReference type="InterPro" id="IPR008761">
    <property type="entry name" value="Peptidase_S37"/>
</dbReference>
<name>A0ABW0XGF4_9ACTN</name>
<evidence type="ECO:0000256" key="5">
    <source>
        <dbReference type="SAM" id="SignalP"/>
    </source>
</evidence>
<feature type="region of interest" description="Disordered" evidence="4">
    <location>
        <begin position="37"/>
        <end position="56"/>
    </location>
</feature>
<evidence type="ECO:0000313" key="7">
    <source>
        <dbReference type="Proteomes" id="UP001595975"/>
    </source>
</evidence>
<dbReference type="InterPro" id="IPR029058">
    <property type="entry name" value="AB_hydrolase_fold"/>
</dbReference>
<dbReference type="Pfam" id="PF05576">
    <property type="entry name" value="Peptidase_S37"/>
    <property type="match status" value="1"/>
</dbReference>
<dbReference type="GO" id="GO:0006508">
    <property type="term" value="P:proteolysis"/>
    <property type="evidence" value="ECO:0007669"/>
    <property type="project" value="UniProtKB-KW"/>
</dbReference>
<keyword evidence="1 6" id="KW-0645">Protease</keyword>
<evidence type="ECO:0000256" key="3">
    <source>
        <dbReference type="ARBA" id="ARBA00022801"/>
    </source>
</evidence>
<sequence length="502" mass="54912">MTTSIRRLLVAVLLIPLLGLGLAPTALARGGAEGTAQGTAEATAEGTAEGTASSLADDPSADIKVRLAGIPGMTVTEEQPTTTGHRYFLLTYTQPIDHLRPWLGTFQQRLSVLHRGYDRPTVFYTNGYTLRTTPSRTEPARLVDGNQVSIEYRYFTPSRPEPADWSKAGIRQAATDAHRLITALKRIYHQEWLSTGGSKGGMSSTYHRRFFPDDVAGTIAYVAPNDVDEREDSAYTRFFQNVGTPECRAALTATQRELLARRDRLEPRYAADNAVAGSTFTTIGSADRAYELAVLDSVWAFWQYSMAADCVNVPGAAGTDDALYAWLDTQSGITGNSDQALAGYTAYYYQAGTELGSPSFDVSQLKGLLHYDYKELYAPRTYVPRSIPMRFDPSAMRDIDRWVRTSAERIIYVYGQNDPWGAEPFRLGRGSEDSYVYTVPGGNHGSNIGKLPAAESAAATAKVLEWAGLGADASARALTGRYQVPPIGPLDEEGLKQDRVRL</sequence>
<reference evidence="7" key="1">
    <citation type="journal article" date="2019" name="Int. J. Syst. Evol. Microbiol.">
        <title>The Global Catalogue of Microorganisms (GCM) 10K type strain sequencing project: providing services to taxonomists for standard genome sequencing and annotation.</title>
        <authorList>
            <consortium name="The Broad Institute Genomics Platform"/>
            <consortium name="The Broad Institute Genome Sequencing Center for Infectious Disease"/>
            <person name="Wu L."/>
            <person name="Ma J."/>
        </authorList>
    </citation>
    <scope>NUCLEOTIDE SEQUENCE [LARGE SCALE GENOMIC DNA]</scope>
    <source>
        <strain evidence="7">CGMCC 4.1437</strain>
    </source>
</reference>
<evidence type="ECO:0000256" key="2">
    <source>
        <dbReference type="ARBA" id="ARBA00022729"/>
    </source>
</evidence>
<gene>
    <name evidence="6" type="ORF">ACFP3U_31670</name>
</gene>
<feature type="chain" id="PRO_5046124906" evidence="5">
    <location>
        <begin position="29"/>
        <end position="502"/>
    </location>
</feature>
<evidence type="ECO:0000256" key="4">
    <source>
        <dbReference type="SAM" id="MobiDB-lite"/>
    </source>
</evidence>
<evidence type="ECO:0000256" key="1">
    <source>
        <dbReference type="ARBA" id="ARBA00022670"/>
    </source>
</evidence>
<dbReference type="RefSeq" id="WP_380229182.1">
    <property type="nucleotide sequence ID" value="NZ_JBHSOF010000059.1"/>
</dbReference>
<dbReference type="PANTHER" id="PTHR11010">
    <property type="entry name" value="PROTEASE S28 PRO-X CARBOXYPEPTIDASE-RELATED"/>
    <property type="match status" value="1"/>
</dbReference>
<dbReference type="SUPFAM" id="SSF53474">
    <property type="entry name" value="alpha/beta-Hydrolases"/>
    <property type="match status" value="1"/>
</dbReference>
<dbReference type="PANTHER" id="PTHR11010:SF38">
    <property type="entry name" value="LYSOSOMAL PRO-X CARBOXYPEPTIDASE"/>
    <property type="match status" value="1"/>
</dbReference>
<keyword evidence="7" id="KW-1185">Reference proteome</keyword>
<protein>
    <submittedName>
        <fullName evidence="6">S28 family serine protease</fullName>
    </submittedName>
</protein>
<dbReference type="GO" id="GO:0008233">
    <property type="term" value="F:peptidase activity"/>
    <property type="evidence" value="ECO:0007669"/>
    <property type="project" value="UniProtKB-KW"/>
</dbReference>
<feature type="signal peptide" evidence="5">
    <location>
        <begin position="1"/>
        <end position="28"/>
    </location>
</feature>
<dbReference type="Gene3D" id="3.40.50.1820">
    <property type="entry name" value="alpha/beta hydrolase"/>
    <property type="match status" value="1"/>
</dbReference>
<organism evidence="6 7">
    <name type="scientific">Kitasatospora misakiensis</name>
    <dbReference type="NCBI Taxonomy" id="67330"/>
    <lineage>
        <taxon>Bacteria</taxon>
        <taxon>Bacillati</taxon>
        <taxon>Actinomycetota</taxon>
        <taxon>Actinomycetes</taxon>
        <taxon>Kitasatosporales</taxon>
        <taxon>Streptomycetaceae</taxon>
        <taxon>Kitasatospora</taxon>
    </lineage>
</organism>
<proteinExistence type="predicted"/>
<accession>A0ABW0XGF4</accession>
<keyword evidence="2 5" id="KW-0732">Signal</keyword>
<feature type="compositionally biased region" description="Low complexity" evidence="4">
    <location>
        <begin position="37"/>
        <end position="52"/>
    </location>
</feature>
<comment type="caution">
    <text evidence="6">The sequence shown here is derived from an EMBL/GenBank/DDBJ whole genome shotgun (WGS) entry which is preliminary data.</text>
</comment>